<proteinExistence type="inferred from homology"/>
<evidence type="ECO:0000313" key="3">
    <source>
        <dbReference type="EMBL" id="KAE9586720.1"/>
    </source>
</evidence>
<keyword evidence="4" id="KW-1185">Reference proteome</keyword>
<feature type="signal peptide" evidence="2">
    <location>
        <begin position="1"/>
        <end position="19"/>
    </location>
</feature>
<dbReference type="InterPro" id="IPR003676">
    <property type="entry name" value="SAUR_fam"/>
</dbReference>
<dbReference type="OrthoDB" id="1624361at2759"/>
<gene>
    <name evidence="3" type="ORF">Lalb_Chr23g0266221</name>
</gene>
<name>A0A6A4NAY9_LUPAL</name>
<keyword evidence="2" id="KW-0732">Signal</keyword>
<dbReference type="AlphaFoldDB" id="A0A6A4NAY9"/>
<dbReference type="PANTHER" id="PTHR31374:SF119">
    <property type="entry name" value="SAUR-LIKE AUXIN-RESPONSIVE PROTEIN FAMILY"/>
    <property type="match status" value="1"/>
</dbReference>
<reference evidence="4" key="1">
    <citation type="journal article" date="2020" name="Nat. Commun.">
        <title>Genome sequence of the cluster root forming white lupin.</title>
        <authorList>
            <person name="Hufnagel B."/>
            <person name="Marques A."/>
            <person name="Soriano A."/>
            <person name="Marques L."/>
            <person name="Divol F."/>
            <person name="Doumas P."/>
            <person name="Sallet E."/>
            <person name="Mancinotti D."/>
            <person name="Carrere S."/>
            <person name="Marande W."/>
            <person name="Arribat S."/>
            <person name="Keller J."/>
            <person name="Huneau C."/>
            <person name="Blein T."/>
            <person name="Aime D."/>
            <person name="Laguerre M."/>
            <person name="Taylor J."/>
            <person name="Schubert V."/>
            <person name="Nelson M."/>
            <person name="Geu-Flores F."/>
            <person name="Crespi M."/>
            <person name="Gallardo-Guerrero K."/>
            <person name="Delaux P.-M."/>
            <person name="Salse J."/>
            <person name="Berges H."/>
            <person name="Guyot R."/>
            <person name="Gouzy J."/>
            <person name="Peret B."/>
        </authorList>
    </citation>
    <scope>NUCLEOTIDE SEQUENCE [LARGE SCALE GENOMIC DNA]</scope>
    <source>
        <strain evidence="4">cv. Amiga</strain>
    </source>
</reference>
<comment type="caution">
    <text evidence="3">The sequence shown here is derived from an EMBL/GenBank/DDBJ whole genome shotgun (WGS) entry which is preliminary data.</text>
</comment>
<evidence type="ECO:0000256" key="2">
    <source>
        <dbReference type="SAM" id="SignalP"/>
    </source>
</evidence>
<dbReference type="Pfam" id="PF02519">
    <property type="entry name" value="Auxin_inducible"/>
    <property type="match status" value="1"/>
</dbReference>
<evidence type="ECO:0000313" key="4">
    <source>
        <dbReference type="Proteomes" id="UP000447434"/>
    </source>
</evidence>
<comment type="similarity">
    <text evidence="1">Belongs to the ARG7 family.</text>
</comment>
<dbReference type="Proteomes" id="UP000447434">
    <property type="component" value="Chromosome 23"/>
</dbReference>
<sequence length="167" mass="19389">MVCLKQIIILKQLIRLAISCHVHYKKHGPSSSYLLTLFDALVCGEKMSFIKIQCIGRLRQILRQWRDKAYRSSHRTPSDVPSGHLAVRVGINHTRFVVRASYLNHPIFKKLLVEAEEEYGFSNHGPLAIPCEEVTFQEVIRFISRSESGIESQPLLHHHRMQRYIED</sequence>
<dbReference type="PANTHER" id="PTHR31374">
    <property type="entry name" value="AUXIN-INDUCED PROTEIN-LIKE-RELATED"/>
    <property type="match status" value="1"/>
</dbReference>
<protein>
    <submittedName>
        <fullName evidence="3">Putative small auxin-up RNA</fullName>
    </submittedName>
</protein>
<evidence type="ECO:0000256" key="1">
    <source>
        <dbReference type="ARBA" id="ARBA00006974"/>
    </source>
</evidence>
<feature type="chain" id="PRO_5025417649" evidence="2">
    <location>
        <begin position="20"/>
        <end position="167"/>
    </location>
</feature>
<dbReference type="GO" id="GO:0009733">
    <property type="term" value="P:response to auxin"/>
    <property type="evidence" value="ECO:0007669"/>
    <property type="project" value="InterPro"/>
</dbReference>
<dbReference type="EMBL" id="WOCE01000023">
    <property type="protein sequence ID" value="KAE9586720.1"/>
    <property type="molecule type" value="Genomic_DNA"/>
</dbReference>
<organism evidence="3 4">
    <name type="scientific">Lupinus albus</name>
    <name type="common">White lupine</name>
    <name type="synonym">Lupinus termis</name>
    <dbReference type="NCBI Taxonomy" id="3870"/>
    <lineage>
        <taxon>Eukaryota</taxon>
        <taxon>Viridiplantae</taxon>
        <taxon>Streptophyta</taxon>
        <taxon>Embryophyta</taxon>
        <taxon>Tracheophyta</taxon>
        <taxon>Spermatophyta</taxon>
        <taxon>Magnoliopsida</taxon>
        <taxon>eudicotyledons</taxon>
        <taxon>Gunneridae</taxon>
        <taxon>Pentapetalae</taxon>
        <taxon>rosids</taxon>
        <taxon>fabids</taxon>
        <taxon>Fabales</taxon>
        <taxon>Fabaceae</taxon>
        <taxon>Papilionoideae</taxon>
        <taxon>50 kb inversion clade</taxon>
        <taxon>genistoids sensu lato</taxon>
        <taxon>core genistoids</taxon>
        <taxon>Genisteae</taxon>
        <taxon>Lupinus</taxon>
    </lineage>
</organism>
<accession>A0A6A4NAY9</accession>